<evidence type="ECO:0000313" key="2">
    <source>
        <dbReference type="Proteomes" id="UP000433183"/>
    </source>
</evidence>
<evidence type="ECO:0000313" key="1">
    <source>
        <dbReference type="EMBL" id="QGZ16194.1"/>
    </source>
</evidence>
<protein>
    <submittedName>
        <fullName evidence="1">Uncharacterized protein</fullName>
    </submittedName>
</protein>
<reference evidence="1 2" key="1">
    <citation type="submission" date="2019-11" db="EMBL/GenBank/DDBJ databases">
        <title>Characterization of a new Erwinia amylovora bacteriophage.</title>
        <authorList>
            <person name="Valentovich L.N."/>
            <person name="Akhremchuk A.E."/>
            <person name="Besarab N.V."/>
            <person name="Lagonenko A.L."/>
        </authorList>
    </citation>
    <scope>NUCLEOTIDE SEQUENCE [LARGE SCALE GENOMIC DNA]</scope>
</reference>
<accession>A0A6B9J806</accession>
<dbReference type="Proteomes" id="UP000433183">
    <property type="component" value="Segment"/>
</dbReference>
<proteinExistence type="predicted"/>
<keyword evidence="2" id="KW-1185">Reference proteome</keyword>
<sequence length="106" mass="11745">MKFVPGQKMLITTDNYFFAPDGKQYRAAWGVCHGVQDADSTLGLKSNRGASNWFVLLGNLLIAGCQIHYAVACDTMSFGKTHSYDIHEGVRKDFISDCMVYNAGEE</sequence>
<dbReference type="EMBL" id="MN732867">
    <property type="protein sequence ID" value="QGZ16194.1"/>
    <property type="molecule type" value="Genomic_DNA"/>
</dbReference>
<organism evidence="1 2">
    <name type="scientific">Erwinia phage Hena1</name>
    <dbReference type="NCBI Taxonomy" id="2678601"/>
    <lineage>
        <taxon>Viruses</taxon>
        <taxon>Duplodnaviria</taxon>
        <taxon>Heunggongvirae</taxon>
        <taxon>Uroviricota</taxon>
        <taxon>Caudoviricetes</taxon>
        <taxon>Vequintavirinae</taxon>
        <taxon>Henunavirus</taxon>
        <taxon>Henunavirus hena1</taxon>
    </lineage>
</organism>
<name>A0A6B9J806_9CAUD</name>
<gene>
    <name evidence="1" type="ORF">Hena1_00180</name>
</gene>